<sequence>MACDVIVIGAGLWGSACARHLAEMGADVVLVGPAEPADGATHSGVFGSHYDEARITRRLASDRDWARFADVAMTRYPVLEGAAAKPVFHPVGALMAGVEEGVGSAFIRDTVAVADDLGTVYESYQGQGLKARFPFFSFPDGVRALYERDGGWINPRAHVAAEIALAQANGVIWYQTEAVGVAESAAHVEVRCANGARFKAARVVIACGAFSKADTLLPAPVPLTSYARTIAFLEIDAAEARRLQEMPSLVYVPPGTDRDSYVLPPVPYPDGKTYLKIGGDPEDHALDTVAELKDWFRGGGDAAVAAMLAAQLQDLMPGLACRGVRHGSCVTSFSPSGKPLIYSASERSVVLTGGNGAGAKCADEIGRLGAILAQGGDLAAQGYDADFLP</sequence>
<organism evidence="6 7">
    <name type="scientific">Shimia marina</name>
    <dbReference type="NCBI Taxonomy" id="321267"/>
    <lineage>
        <taxon>Bacteria</taxon>
        <taxon>Pseudomonadati</taxon>
        <taxon>Pseudomonadota</taxon>
        <taxon>Alphaproteobacteria</taxon>
        <taxon>Rhodobacterales</taxon>
        <taxon>Roseobacteraceae</taxon>
    </lineage>
</organism>
<evidence type="ECO:0000313" key="7">
    <source>
        <dbReference type="Proteomes" id="UP000054823"/>
    </source>
</evidence>
<protein>
    <submittedName>
        <fullName evidence="6">Monomeric sarcosine oxidase</fullName>
        <ecNumber evidence="6">1.5.3.1</ecNumber>
    </submittedName>
</protein>
<dbReference type="OrthoDB" id="9806257at2"/>
<dbReference type="EMBL" id="CYPW01000004">
    <property type="protein sequence ID" value="CUH50930.1"/>
    <property type="molecule type" value="Genomic_DNA"/>
</dbReference>
<evidence type="ECO:0000256" key="4">
    <source>
        <dbReference type="ARBA" id="ARBA00023002"/>
    </source>
</evidence>
<dbReference type="RefSeq" id="WP_058238308.1">
    <property type="nucleotide sequence ID" value="NZ_CYPW01000004.1"/>
</dbReference>
<dbReference type="SUPFAM" id="SSF54373">
    <property type="entry name" value="FAD-linked reductases, C-terminal domain"/>
    <property type="match status" value="1"/>
</dbReference>
<dbReference type="AlphaFoldDB" id="A0A0P1EK94"/>
<evidence type="ECO:0000313" key="6">
    <source>
        <dbReference type="EMBL" id="CUH50930.1"/>
    </source>
</evidence>
<dbReference type="Pfam" id="PF01266">
    <property type="entry name" value="DAO"/>
    <property type="match status" value="1"/>
</dbReference>
<keyword evidence="4 6" id="KW-0560">Oxidoreductase</keyword>
<dbReference type="GO" id="GO:0050660">
    <property type="term" value="F:flavin adenine dinucleotide binding"/>
    <property type="evidence" value="ECO:0007669"/>
    <property type="project" value="InterPro"/>
</dbReference>
<reference evidence="6 7" key="1">
    <citation type="submission" date="2015-09" db="EMBL/GenBank/DDBJ databases">
        <authorList>
            <consortium name="Swine Surveillance"/>
        </authorList>
    </citation>
    <scope>NUCLEOTIDE SEQUENCE [LARGE SCALE GENOMIC DNA]</scope>
    <source>
        <strain evidence="6 7">CECT 7688</strain>
    </source>
</reference>
<dbReference type="SUPFAM" id="SSF51905">
    <property type="entry name" value="FAD/NAD(P)-binding domain"/>
    <property type="match status" value="1"/>
</dbReference>
<proteinExistence type="predicted"/>
<keyword evidence="7" id="KW-1185">Reference proteome</keyword>
<dbReference type="Gene3D" id="3.50.50.60">
    <property type="entry name" value="FAD/NAD(P)-binding domain"/>
    <property type="match status" value="1"/>
</dbReference>
<evidence type="ECO:0000256" key="3">
    <source>
        <dbReference type="ARBA" id="ARBA00022827"/>
    </source>
</evidence>
<dbReference type="PANTHER" id="PTHR10961">
    <property type="entry name" value="PEROXISOMAL SARCOSINE OXIDASE"/>
    <property type="match status" value="1"/>
</dbReference>
<dbReference type="STRING" id="321267.SHM7688_00361"/>
<evidence type="ECO:0000256" key="2">
    <source>
        <dbReference type="ARBA" id="ARBA00022630"/>
    </source>
</evidence>
<dbReference type="EC" id="1.5.3.1" evidence="6"/>
<accession>A0A0P1EK94</accession>
<dbReference type="InterPro" id="IPR036188">
    <property type="entry name" value="FAD/NAD-bd_sf"/>
</dbReference>
<dbReference type="GO" id="GO:0008115">
    <property type="term" value="F:sarcosine oxidase activity"/>
    <property type="evidence" value="ECO:0007669"/>
    <property type="project" value="UniProtKB-EC"/>
</dbReference>
<evidence type="ECO:0000256" key="1">
    <source>
        <dbReference type="ARBA" id="ARBA00001974"/>
    </source>
</evidence>
<keyword evidence="3" id="KW-0274">FAD</keyword>
<dbReference type="InterPro" id="IPR045170">
    <property type="entry name" value="MTOX"/>
</dbReference>
<comment type="cofactor">
    <cofactor evidence="1">
        <name>FAD</name>
        <dbReference type="ChEBI" id="CHEBI:57692"/>
    </cofactor>
</comment>
<keyword evidence="2" id="KW-0285">Flavoprotein</keyword>
<evidence type="ECO:0000259" key="5">
    <source>
        <dbReference type="Pfam" id="PF01266"/>
    </source>
</evidence>
<feature type="domain" description="FAD dependent oxidoreductase" evidence="5">
    <location>
        <begin position="4"/>
        <end position="368"/>
    </location>
</feature>
<dbReference type="InterPro" id="IPR006076">
    <property type="entry name" value="FAD-dep_OxRdtase"/>
</dbReference>
<name>A0A0P1EK94_9RHOB</name>
<dbReference type="PANTHER" id="PTHR10961:SF10">
    <property type="entry name" value="FAD DEPENDENT OXIDOREDUCTASE DOMAIN-CONTAINING PROTEIN"/>
    <property type="match status" value="1"/>
</dbReference>
<dbReference type="Proteomes" id="UP000054823">
    <property type="component" value="Unassembled WGS sequence"/>
</dbReference>
<dbReference type="Gene3D" id="3.30.9.10">
    <property type="entry name" value="D-Amino Acid Oxidase, subunit A, domain 2"/>
    <property type="match status" value="1"/>
</dbReference>
<gene>
    <name evidence="6" type="primary">soxA</name>
    <name evidence="6" type="ORF">SHM7688_00361</name>
</gene>